<dbReference type="AlphaFoldDB" id="K0R2Y6"/>
<evidence type="ECO:0000313" key="2">
    <source>
        <dbReference type="EMBL" id="EJK47128.1"/>
    </source>
</evidence>
<keyword evidence="1" id="KW-0175">Coiled coil</keyword>
<evidence type="ECO:0000256" key="1">
    <source>
        <dbReference type="SAM" id="Coils"/>
    </source>
</evidence>
<dbReference type="EMBL" id="AGNL01047323">
    <property type="protein sequence ID" value="EJK47128.1"/>
    <property type="molecule type" value="Genomic_DNA"/>
</dbReference>
<accession>K0R2Y6</accession>
<evidence type="ECO:0000313" key="3">
    <source>
        <dbReference type="Proteomes" id="UP000266841"/>
    </source>
</evidence>
<feature type="coiled-coil region" evidence="1">
    <location>
        <begin position="220"/>
        <end position="274"/>
    </location>
</feature>
<comment type="caution">
    <text evidence="2">The sequence shown here is derived from an EMBL/GenBank/DDBJ whole genome shotgun (WGS) entry which is preliminary data.</text>
</comment>
<sequence length="495" mass="54668">PEVFDIYSSHLASCISDENDGLELEIERLYPFRDYLSSVEIRVDGCTIKLPGLDESTNVSDGSCTEIGSSYALSRRNGRDVPGIPVSSLADGNLSLYISNQLVVRLPEAVDGDFGRRGGVNVCMNPYDATLRGKSETIDVHGRLKGLTEEHRGIFDPVQPSHPWTTIRGIPGVTFHPTRVDVGRHFEDGSQKLIVSSARDVQKMFNCERLDTVDLRTQLYKEQLEDVKQVVSDIESLEENEDSIDMVANLRERISELTRELERNIRLMKFARENLLKFLSIHYSCDFAGKEDPTSDECDEELKAALVVFGIAGGKGMGLARRRVNLQEQVRVLKAMRTTVLVGHLHAAGGGISAIDITKGKVDDGGESWVVGTHNKGITGRINLRKLSHLHLCLSGVITRDAAVGVVMMQGALFDALAQYRYSNGVTVFCALQLQFAETSEIVDLAVGEQLYHRMGEGLELAAEYQASVIPIKVEVPMDNSIVAFARRMIEAESK</sequence>
<reference evidence="2 3" key="1">
    <citation type="journal article" date="2012" name="Genome Biol.">
        <title>Genome and low-iron response of an oceanic diatom adapted to chronic iron limitation.</title>
        <authorList>
            <person name="Lommer M."/>
            <person name="Specht M."/>
            <person name="Roy A.S."/>
            <person name="Kraemer L."/>
            <person name="Andreson R."/>
            <person name="Gutowska M.A."/>
            <person name="Wolf J."/>
            <person name="Bergner S.V."/>
            <person name="Schilhabel M.B."/>
            <person name="Klostermeier U.C."/>
            <person name="Beiko R.G."/>
            <person name="Rosenstiel P."/>
            <person name="Hippler M."/>
            <person name="Laroche J."/>
        </authorList>
    </citation>
    <scope>NUCLEOTIDE SEQUENCE [LARGE SCALE GENOMIC DNA]</scope>
    <source>
        <strain evidence="2 3">CCMP1005</strain>
    </source>
</reference>
<protein>
    <submittedName>
        <fullName evidence="2">Uncharacterized protein</fullName>
    </submittedName>
</protein>
<name>K0R2Y6_THAOC</name>
<proteinExistence type="predicted"/>
<feature type="non-terminal residue" evidence="2">
    <location>
        <position position="1"/>
    </location>
</feature>
<organism evidence="2 3">
    <name type="scientific">Thalassiosira oceanica</name>
    <name type="common">Marine diatom</name>
    <dbReference type="NCBI Taxonomy" id="159749"/>
    <lineage>
        <taxon>Eukaryota</taxon>
        <taxon>Sar</taxon>
        <taxon>Stramenopiles</taxon>
        <taxon>Ochrophyta</taxon>
        <taxon>Bacillariophyta</taxon>
        <taxon>Coscinodiscophyceae</taxon>
        <taxon>Thalassiosirophycidae</taxon>
        <taxon>Thalassiosirales</taxon>
        <taxon>Thalassiosiraceae</taxon>
        <taxon>Thalassiosira</taxon>
    </lineage>
</organism>
<dbReference type="Proteomes" id="UP000266841">
    <property type="component" value="Unassembled WGS sequence"/>
</dbReference>
<gene>
    <name evidence="2" type="ORF">THAOC_34176</name>
</gene>
<keyword evidence="3" id="KW-1185">Reference proteome</keyword>